<feature type="transmembrane region" description="Helical" evidence="6">
    <location>
        <begin position="218"/>
        <end position="243"/>
    </location>
</feature>
<dbReference type="GO" id="GO:0005886">
    <property type="term" value="C:plasma membrane"/>
    <property type="evidence" value="ECO:0007669"/>
    <property type="project" value="UniProtKB-SubCell"/>
</dbReference>
<keyword evidence="3 6" id="KW-0812">Transmembrane</keyword>
<dbReference type="Proteomes" id="UP000283680">
    <property type="component" value="Unassembled WGS sequence"/>
</dbReference>
<name>A0A174N0B9_BACUN</name>
<keyword evidence="5 6" id="KW-0472">Membrane</keyword>
<evidence type="ECO:0000313" key="8">
    <source>
        <dbReference type="EMBL" id="RGQ49780.1"/>
    </source>
</evidence>
<comment type="subcellular location">
    <subcellularLocation>
        <location evidence="1">Cell membrane</location>
        <topology evidence="1">Multi-pass membrane protein</topology>
    </subcellularLocation>
</comment>
<accession>A0A174N0B9</accession>
<evidence type="ECO:0000256" key="1">
    <source>
        <dbReference type="ARBA" id="ARBA00004651"/>
    </source>
</evidence>
<evidence type="ECO:0000256" key="6">
    <source>
        <dbReference type="SAM" id="Phobius"/>
    </source>
</evidence>
<feature type="transmembrane region" description="Helical" evidence="6">
    <location>
        <begin position="145"/>
        <end position="166"/>
    </location>
</feature>
<feature type="transmembrane region" description="Helical" evidence="6">
    <location>
        <begin position="40"/>
        <end position="62"/>
    </location>
</feature>
<feature type="transmembrane region" description="Helical" evidence="6">
    <location>
        <begin position="115"/>
        <end position="133"/>
    </location>
</feature>
<dbReference type="PANTHER" id="PTHR30250:SF11">
    <property type="entry name" value="O-ANTIGEN TRANSPORTER-RELATED"/>
    <property type="match status" value="1"/>
</dbReference>
<proteinExistence type="predicted"/>
<dbReference type="AlphaFoldDB" id="A0A174N0B9"/>
<sequence length="472" mass="54612">MNISSLFAKSIWFGIVPKLPTFINILILPLVTPYLSASDYGVWGIISSYMGIFISIYTLGLHMHLSNSYYEYGDKYRLVWGRILFLLLLLSTFFSCILFFIIWSTFDNLDFDNRILLALLSVFSLQFNANNLMGQCLYTLRGTPIPFVVRTLVGGLIGIAVTFISIRYLRIGYLGFVLGSALNYMFCFFSFIYPLWMKEKLYPRIEISKVRIFKLLKISLPVVPHALGFLLLSSSSRIIMALYEIPIEDIGIYSNGYILGDYITIVTTALAFALAPYMQTTFRSENYMCYRFLFFLCQSIALVSIFIFCLWMPEIYSILIRNESLQESMVISQISCFANCVFPLYVFMSNICFIKKDTMQLLWLVFIPGLLNIILLLIFIPLFGYRVAVITTLISYWTQMFIPFFIRYYKEQISLWLGNRSKLVELFLISVFALVTSIILSKYFMAKLSMTLLIMVIIISNISKISYKLKFL</sequence>
<organism evidence="7 9">
    <name type="scientific">Bacteroides uniformis</name>
    <dbReference type="NCBI Taxonomy" id="820"/>
    <lineage>
        <taxon>Bacteria</taxon>
        <taxon>Pseudomonadati</taxon>
        <taxon>Bacteroidota</taxon>
        <taxon>Bacteroidia</taxon>
        <taxon>Bacteroidales</taxon>
        <taxon>Bacteroidaceae</taxon>
        <taxon>Bacteroides</taxon>
    </lineage>
</organism>
<feature type="transmembrane region" description="Helical" evidence="6">
    <location>
        <begin position="450"/>
        <end position="467"/>
    </location>
</feature>
<dbReference type="EMBL" id="QRTH01000007">
    <property type="protein sequence ID" value="RGQ49780.1"/>
    <property type="molecule type" value="Genomic_DNA"/>
</dbReference>
<gene>
    <name evidence="8" type="ORF">DWY92_14485</name>
    <name evidence="7" type="ORF">ERS852554_00673</name>
</gene>
<feature type="transmembrane region" description="Helical" evidence="6">
    <location>
        <begin position="83"/>
        <end position="103"/>
    </location>
</feature>
<evidence type="ECO:0000256" key="5">
    <source>
        <dbReference type="ARBA" id="ARBA00023136"/>
    </source>
</evidence>
<dbReference type="EMBL" id="CZBF01000001">
    <property type="protein sequence ID" value="CUP42053.1"/>
    <property type="molecule type" value="Genomic_DNA"/>
</dbReference>
<feature type="transmembrane region" description="Helical" evidence="6">
    <location>
        <begin position="255"/>
        <end position="277"/>
    </location>
</feature>
<feature type="transmembrane region" description="Helical" evidence="6">
    <location>
        <begin position="12"/>
        <end position="34"/>
    </location>
</feature>
<dbReference type="Proteomes" id="UP000095788">
    <property type="component" value="Unassembled WGS sequence"/>
</dbReference>
<evidence type="ECO:0000256" key="2">
    <source>
        <dbReference type="ARBA" id="ARBA00022475"/>
    </source>
</evidence>
<feature type="transmembrane region" description="Helical" evidence="6">
    <location>
        <begin position="289"/>
        <end position="311"/>
    </location>
</feature>
<dbReference type="PANTHER" id="PTHR30250">
    <property type="entry name" value="PST FAMILY PREDICTED COLANIC ACID TRANSPORTER"/>
    <property type="match status" value="1"/>
</dbReference>
<protein>
    <submittedName>
        <fullName evidence="7">Putative LPS biosynthesis protein</fullName>
    </submittedName>
</protein>
<feature type="transmembrane region" description="Helical" evidence="6">
    <location>
        <begin position="426"/>
        <end position="444"/>
    </location>
</feature>
<evidence type="ECO:0000313" key="7">
    <source>
        <dbReference type="EMBL" id="CUP42053.1"/>
    </source>
</evidence>
<keyword evidence="4 6" id="KW-1133">Transmembrane helix</keyword>
<evidence type="ECO:0000256" key="3">
    <source>
        <dbReference type="ARBA" id="ARBA00022692"/>
    </source>
</evidence>
<feature type="transmembrane region" description="Helical" evidence="6">
    <location>
        <begin position="387"/>
        <end position="406"/>
    </location>
</feature>
<reference evidence="7 9" key="1">
    <citation type="submission" date="2015-09" db="EMBL/GenBank/DDBJ databases">
        <authorList>
            <consortium name="Pathogen Informatics"/>
        </authorList>
    </citation>
    <scope>NUCLEOTIDE SEQUENCE [LARGE SCALE GENOMIC DNA]</scope>
    <source>
        <strain evidence="7 9">2789STDY5834942</strain>
    </source>
</reference>
<evidence type="ECO:0000313" key="10">
    <source>
        <dbReference type="Proteomes" id="UP000283680"/>
    </source>
</evidence>
<feature type="transmembrane region" description="Helical" evidence="6">
    <location>
        <begin position="172"/>
        <end position="197"/>
    </location>
</feature>
<reference evidence="8 10" key="2">
    <citation type="submission" date="2018-08" db="EMBL/GenBank/DDBJ databases">
        <title>A genome reference for cultivated species of the human gut microbiota.</title>
        <authorList>
            <person name="Zou Y."/>
            <person name="Xue W."/>
            <person name="Luo G."/>
        </authorList>
    </citation>
    <scope>NUCLEOTIDE SEQUENCE [LARGE SCALE GENOMIC DNA]</scope>
    <source>
        <strain evidence="8 10">AF28-11</strain>
    </source>
</reference>
<evidence type="ECO:0000256" key="4">
    <source>
        <dbReference type="ARBA" id="ARBA00022989"/>
    </source>
</evidence>
<dbReference type="InterPro" id="IPR050833">
    <property type="entry name" value="Poly_Biosynth_Transport"/>
</dbReference>
<feature type="transmembrane region" description="Helical" evidence="6">
    <location>
        <begin position="331"/>
        <end position="354"/>
    </location>
</feature>
<evidence type="ECO:0000313" key="9">
    <source>
        <dbReference type="Proteomes" id="UP000095788"/>
    </source>
</evidence>
<dbReference type="RefSeq" id="WP_057281181.1">
    <property type="nucleotide sequence ID" value="NZ_CAXTFB010000020.1"/>
</dbReference>
<keyword evidence="2" id="KW-1003">Cell membrane</keyword>
<feature type="transmembrane region" description="Helical" evidence="6">
    <location>
        <begin position="361"/>
        <end position="381"/>
    </location>
</feature>